<dbReference type="InterPro" id="IPR036085">
    <property type="entry name" value="PAZ_dom_sf"/>
</dbReference>
<dbReference type="InterPro" id="IPR003165">
    <property type="entry name" value="Piwi"/>
</dbReference>
<evidence type="ECO:0000259" key="4">
    <source>
        <dbReference type="PROSITE" id="PS50822"/>
    </source>
</evidence>
<dbReference type="InterPro" id="IPR036397">
    <property type="entry name" value="RNaseH_sf"/>
</dbReference>
<proteinExistence type="inferred from homology"/>
<evidence type="ECO:0000256" key="1">
    <source>
        <dbReference type="ARBA" id="ARBA00008201"/>
    </source>
</evidence>
<dbReference type="Pfam" id="PF02171">
    <property type="entry name" value="Piwi"/>
    <property type="match status" value="2"/>
</dbReference>
<dbReference type="SUPFAM" id="SSF101690">
    <property type="entry name" value="PAZ domain"/>
    <property type="match status" value="1"/>
</dbReference>
<dbReference type="PROSITE" id="PS50821">
    <property type="entry name" value="PAZ"/>
    <property type="match status" value="1"/>
</dbReference>
<dbReference type="Gene3D" id="2.170.260.10">
    <property type="entry name" value="paz domain"/>
    <property type="match status" value="1"/>
</dbReference>
<dbReference type="PANTHER" id="PTHR22891">
    <property type="entry name" value="EUKARYOTIC TRANSLATION INITIATION FACTOR 2C"/>
    <property type="match status" value="1"/>
</dbReference>
<sequence>MREKEKEKRRKGLVSEAAERFSSVDAIERFVRLEIRNPNPISDFEDFVKIEIILLSTATPVAGALNSSASWPYRSLPRRHCCPLPCSASGSRLGIRQLAGWRWRQSLYFEALVLRFFLILIFSTIVKSLLRVVKQITYGSVIKLMHERTKFRLHSHDIYGSGSEQQSVTWNSRFTLDEQEAKKSVAQYFREKYNCVLVYDSLPCIKAGSDSKPKYLPMEVCKIVDGQRYIKKLNDRQVTQILRSTCKRPAEWEQSILQGFNQNPVDIYSRSPAEMENSLRELHRQSIEFSKHRNQKHKQLQLLIIVLPDDKGSYGRIKKVCETELGLVTQCCQAKHIFKSNKQYLGNLALKINYRALASAQLSRLEIIEVLFKITADPQKGNVPGGMIRELLLAFFKETKHKPHRIIFYRDGVGEGQFNAVLLLEMEAIRKACASLEEGYLPPITFIVVQKRHHTRLFPEVHGTVVDKDICRPTEFDVYLCSHAGIKISSMHALGISISSSSSILCTPCSFPCTVLHGRKE</sequence>
<dbReference type="STRING" id="906689.A0A2I0VJX9"/>
<comment type="similarity">
    <text evidence="1">Belongs to the argonaute family. Ago subfamily.</text>
</comment>
<feature type="domain" description="Piwi" evidence="4">
    <location>
        <begin position="302"/>
        <end position="353"/>
    </location>
</feature>
<dbReference type="Pfam" id="PF02170">
    <property type="entry name" value="PAZ"/>
    <property type="match status" value="1"/>
</dbReference>
<dbReference type="SUPFAM" id="SSF82109">
    <property type="entry name" value="MIR domain"/>
    <property type="match status" value="1"/>
</dbReference>
<evidence type="ECO:0000313" key="5">
    <source>
        <dbReference type="EMBL" id="PKU63673.1"/>
    </source>
</evidence>
<gene>
    <name evidence="5" type="primary">AGO13</name>
    <name evidence="5" type="ORF">MA16_Dca022523</name>
</gene>
<keyword evidence="2" id="KW-0812">Transmembrane</keyword>
<evidence type="ECO:0000313" key="6">
    <source>
        <dbReference type="Proteomes" id="UP000233837"/>
    </source>
</evidence>
<dbReference type="GO" id="GO:0003723">
    <property type="term" value="F:RNA binding"/>
    <property type="evidence" value="ECO:0007669"/>
    <property type="project" value="InterPro"/>
</dbReference>
<dbReference type="Gene3D" id="3.40.50.2300">
    <property type="match status" value="1"/>
</dbReference>
<dbReference type="CDD" id="cd02846">
    <property type="entry name" value="PAZ_argonaute_like"/>
    <property type="match status" value="1"/>
</dbReference>
<feature type="transmembrane region" description="Helical" evidence="2">
    <location>
        <begin position="107"/>
        <end position="126"/>
    </location>
</feature>
<evidence type="ECO:0000256" key="2">
    <source>
        <dbReference type="SAM" id="Phobius"/>
    </source>
</evidence>
<keyword evidence="2" id="KW-0472">Membrane</keyword>
<feature type="domain" description="PAZ" evidence="3">
    <location>
        <begin position="121"/>
        <end position="225"/>
    </location>
</feature>
<dbReference type="SMART" id="SM00950">
    <property type="entry name" value="Piwi"/>
    <property type="match status" value="1"/>
</dbReference>
<dbReference type="EMBL" id="KZ503466">
    <property type="protein sequence ID" value="PKU63673.1"/>
    <property type="molecule type" value="Genomic_DNA"/>
</dbReference>
<reference evidence="5 6" key="2">
    <citation type="journal article" date="2017" name="Nature">
        <title>The Apostasia genome and the evolution of orchids.</title>
        <authorList>
            <person name="Zhang G.Q."/>
            <person name="Liu K.W."/>
            <person name="Li Z."/>
            <person name="Lohaus R."/>
            <person name="Hsiao Y.Y."/>
            <person name="Niu S.C."/>
            <person name="Wang J.Y."/>
            <person name="Lin Y.C."/>
            <person name="Xu Q."/>
            <person name="Chen L.J."/>
            <person name="Yoshida K."/>
            <person name="Fujiwara S."/>
            <person name="Wang Z.W."/>
            <person name="Zhang Y.Q."/>
            <person name="Mitsuda N."/>
            <person name="Wang M."/>
            <person name="Liu G.H."/>
            <person name="Pecoraro L."/>
            <person name="Huang H.X."/>
            <person name="Xiao X.J."/>
            <person name="Lin M."/>
            <person name="Wu X.Y."/>
            <person name="Wu W.L."/>
            <person name="Chen Y.Y."/>
            <person name="Chang S.B."/>
            <person name="Sakamoto S."/>
            <person name="Ohme-Takagi M."/>
            <person name="Yagi M."/>
            <person name="Zeng S.J."/>
            <person name="Shen C.Y."/>
            <person name="Yeh C.M."/>
            <person name="Luo Y.B."/>
            <person name="Tsai W.C."/>
            <person name="Van de Peer Y."/>
            <person name="Liu Z.J."/>
        </authorList>
    </citation>
    <scope>NUCLEOTIDE SEQUENCE [LARGE SCALE GENOMIC DNA]</scope>
    <source>
        <tissue evidence="5">The whole plant</tissue>
    </source>
</reference>
<dbReference type="SUPFAM" id="SSF53098">
    <property type="entry name" value="Ribonuclease H-like"/>
    <property type="match status" value="1"/>
</dbReference>
<dbReference type="Proteomes" id="UP000233837">
    <property type="component" value="Unassembled WGS sequence"/>
</dbReference>
<name>A0A2I0VJX9_9ASPA</name>
<dbReference type="Gene3D" id="3.30.420.10">
    <property type="entry name" value="Ribonuclease H-like superfamily/Ribonuclease H"/>
    <property type="match status" value="1"/>
</dbReference>
<feature type="domain" description="Piwi" evidence="4">
    <location>
        <begin position="366"/>
        <end position="458"/>
    </location>
</feature>
<dbReference type="InterPro" id="IPR036300">
    <property type="entry name" value="MIR_dom_sf"/>
</dbReference>
<protein>
    <submittedName>
        <fullName evidence="5">Protein argonaute 13</fullName>
    </submittedName>
</protein>
<accession>A0A2I0VJX9</accession>
<organism evidence="5 6">
    <name type="scientific">Dendrobium catenatum</name>
    <dbReference type="NCBI Taxonomy" id="906689"/>
    <lineage>
        <taxon>Eukaryota</taxon>
        <taxon>Viridiplantae</taxon>
        <taxon>Streptophyta</taxon>
        <taxon>Embryophyta</taxon>
        <taxon>Tracheophyta</taxon>
        <taxon>Spermatophyta</taxon>
        <taxon>Magnoliopsida</taxon>
        <taxon>Liliopsida</taxon>
        <taxon>Asparagales</taxon>
        <taxon>Orchidaceae</taxon>
        <taxon>Epidendroideae</taxon>
        <taxon>Malaxideae</taxon>
        <taxon>Dendrobiinae</taxon>
        <taxon>Dendrobium</taxon>
    </lineage>
</organism>
<reference evidence="5 6" key="1">
    <citation type="journal article" date="2016" name="Sci. Rep.">
        <title>The Dendrobium catenatum Lindl. genome sequence provides insights into polysaccharide synthase, floral development and adaptive evolution.</title>
        <authorList>
            <person name="Zhang G.Q."/>
            <person name="Xu Q."/>
            <person name="Bian C."/>
            <person name="Tsai W.C."/>
            <person name="Yeh C.M."/>
            <person name="Liu K.W."/>
            <person name="Yoshida K."/>
            <person name="Zhang L.S."/>
            <person name="Chang S.B."/>
            <person name="Chen F."/>
            <person name="Shi Y."/>
            <person name="Su Y.Y."/>
            <person name="Zhang Y.Q."/>
            <person name="Chen L.J."/>
            <person name="Yin Y."/>
            <person name="Lin M."/>
            <person name="Huang H."/>
            <person name="Deng H."/>
            <person name="Wang Z.W."/>
            <person name="Zhu S.L."/>
            <person name="Zhao X."/>
            <person name="Deng C."/>
            <person name="Niu S.C."/>
            <person name="Huang J."/>
            <person name="Wang M."/>
            <person name="Liu G.H."/>
            <person name="Yang H.J."/>
            <person name="Xiao X.J."/>
            <person name="Hsiao Y.Y."/>
            <person name="Wu W.L."/>
            <person name="Chen Y.Y."/>
            <person name="Mitsuda N."/>
            <person name="Ohme-Takagi M."/>
            <person name="Luo Y.B."/>
            <person name="Van de Peer Y."/>
            <person name="Liu Z.J."/>
        </authorList>
    </citation>
    <scope>NUCLEOTIDE SEQUENCE [LARGE SCALE GENOMIC DNA]</scope>
    <source>
        <tissue evidence="5">The whole plant</tissue>
    </source>
</reference>
<dbReference type="InterPro" id="IPR003100">
    <property type="entry name" value="PAZ_dom"/>
</dbReference>
<evidence type="ECO:0000259" key="3">
    <source>
        <dbReference type="PROSITE" id="PS50821"/>
    </source>
</evidence>
<keyword evidence="6" id="KW-1185">Reference proteome</keyword>
<dbReference type="InterPro" id="IPR012337">
    <property type="entry name" value="RNaseH-like_sf"/>
</dbReference>
<dbReference type="AlphaFoldDB" id="A0A2I0VJX9"/>
<dbReference type="PROSITE" id="PS50822">
    <property type="entry name" value="PIWI"/>
    <property type="match status" value="2"/>
</dbReference>
<keyword evidence="2" id="KW-1133">Transmembrane helix</keyword>